<sequence>MLQRNMFVYWPGERVGEIIGTKKCSNVASRGKTNGRVRSSVLQYCNMEVSHLQHRYVANVKPP</sequence>
<dbReference type="EMBL" id="BNJK01000002">
    <property type="protein sequence ID" value="GHO99729.1"/>
    <property type="molecule type" value="Genomic_DNA"/>
</dbReference>
<evidence type="ECO:0000313" key="1">
    <source>
        <dbReference type="EMBL" id="GHO99729.1"/>
    </source>
</evidence>
<dbReference type="Proteomes" id="UP000597444">
    <property type="component" value="Unassembled WGS sequence"/>
</dbReference>
<proteinExistence type="predicted"/>
<keyword evidence="2" id="KW-1185">Reference proteome</keyword>
<evidence type="ECO:0000313" key="2">
    <source>
        <dbReference type="Proteomes" id="UP000597444"/>
    </source>
</evidence>
<protein>
    <submittedName>
        <fullName evidence="1">Uncharacterized protein</fullName>
    </submittedName>
</protein>
<dbReference type="AlphaFoldDB" id="A0A8J3N632"/>
<comment type="caution">
    <text evidence="1">The sequence shown here is derived from an EMBL/GenBank/DDBJ whole genome shotgun (WGS) entry which is preliminary data.</text>
</comment>
<gene>
    <name evidence="1" type="ORF">KSF_097770</name>
</gene>
<name>A0A8J3N632_9CHLR</name>
<organism evidence="1 2">
    <name type="scientific">Reticulibacter mediterranei</name>
    <dbReference type="NCBI Taxonomy" id="2778369"/>
    <lineage>
        <taxon>Bacteria</taxon>
        <taxon>Bacillati</taxon>
        <taxon>Chloroflexota</taxon>
        <taxon>Ktedonobacteria</taxon>
        <taxon>Ktedonobacterales</taxon>
        <taxon>Reticulibacteraceae</taxon>
        <taxon>Reticulibacter</taxon>
    </lineage>
</organism>
<reference evidence="1" key="1">
    <citation type="submission" date="2020-10" db="EMBL/GenBank/DDBJ databases">
        <title>Taxonomic study of unclassified bacteria belonging to the class Ktedonobacteria.</title>
        <authorList>
            <person name="Yabe S."/>
            <person name="Wang C.M."/>
            <person name="Zheng Y."/>
            <person name="Sakai Y."/>
            <person name="Cavaletti L."/>
            <person name="Monciardini P."/>
            <person name="Donadio S."/>
        </authorList>
    </citation>
    <scope>NUCLEOTIDE SEQUENCE</scope>
    <source>
        <strain evidence="1">ID150040</strain>
    </source>
</reference>
<accession>A0A8J3N632</accession>